<organism evidence="5 6">
    <name type="scientific">Lutispora thermophila DSM 19022</name>
    <dbReference type="NCBI Taxonomy" id="1122184"/>
    <lineage>
        <taxon>Bacteria</taxon>
        <taxon>Bacillati</taxon>
        <taxon>Bacillota</taxon>
        <taxon>Clostridia</taxon>
        <taxon>Lutisporales</taxon>
        <taxon>Lutisporaceae</taxon>
        <taxon>Lutispora</taxon>
    </lineage>
</organism>
<protein>
    <submittedName>
        <fullName evidence="5">DNA-binding transcriptional regulator, MarR family</fullName>
    </submittedName>
</protein>
<dbReference type="InterPro" id="IPR036388">
    <property type="entry name" value="WH-like_DNA-bd_sf"/>
</dbReference>
<evidence type="ECO:0000256" key="2">
    <source>
        <dbReference type="ARBA" id="ARBA00023125"/>
    </source>
</evidence>
<reference evidence="5 6" key="1">
    <citation type="submission" date="2016-11" db="EMBL/GenBank/DDBJ databases">
        <authorList>
            <person name="Jaros S."/>
            <person name="Januszkiewicz K."/>
            <person name="Wedrychowicz H."/>
        </authorList>
    </citation>
    <scope>NUCLEOTIDE SEQUENCE [LARGE SCALE GENOMIC DNA]</scope>
    <source>
        <strain evidence="5 6">DSM 19022</strain>
    </source>
</reference>
<dbReference type="Gene3D" id="1.10.10.10">
    <property type="entry name" value="Winged helix-like DNA-binding domain superfamily/Winged helix DNA-binding domain"/>
    <property type="match status" value="1"/>
</dbReference>
<evidence type="ECO:0000313" key="5">
    <source>
        <dbReference type="EMBL" id="SHJ19813.1"/>
    </source>
</evidence>
<accession>A0A1M6HCF1</accession>
<keyword evidence="3" id="KW-0804">Transcription</keyword>
<name>A0A1M6HCF1_9FIRM</name>
<dbReference type="PANTHER" id="PTHR42756:SF1">
    <property type="entry name" value="TRANSCRIPTIONAL REPRESSOR OF EMRAB OPERON"/>
    <property type="match status" value="1"/>
</dbReference>
<evidence type="ECO:0000259" key="4">
    <source>
        <dbReference type="PROSITE" id="PS50995"/>
    </source>
</evidence>
<dbReference type="OrthoDB" id="5461037at2"/>
<dbReference type="InterPro" id="IPR036390">
    <property type="entry name" value="WH_DNA-bd_sf"/>
</dbReference>
<evidence type="ECO:0000256" key="1">
    <source>
        <dbReference type="ARBA" id="ARBA00023015"/>
    </source>
</evidence>
<dbReference type="AlphaFoldDB" id="A0A1M6HCF1"/>
<dbReference type="PROSITE" id="PS50995">
    <property type="entry name" value="HTH_MARR_2"/>
    <property type="match status" value="1"/>
</dbReference>
<dbReference type="Proteomes" id="UP000184442">
    <property type="component" value="Unassembled WGS sequence"/>
</dbReference>
<dbReference type="InterPro" id="IPR000835">
    <property type="entry name" value="HTH_MarR-typ"/>
</dbReference>
<dbReference type="STRING" id="1122184.SAMN02745176_02736"/>
<feature type="domain" description="HTH marR-type" evidence="4">
    <location>
        <begin position="7"/>
        <end position="138"/>
    </location>
</feature>
<dbReference type="GO" id="GO:0003700">
    <property type="term" value="F:DNA-binding transcription factor activity"/>
    <property type="evidence" value="ECO:0007669"/>
    <property type="project" value="InterPro"/>
</dbReference>
<dbReference type="PANTHER" id="PTHR42756">
    <property type="entry name" value="TRANSCRIPTIONAL REGULATOR, MARR"/>
    <property type="match status" value="1"/>
</dbReference>
<dbReference type="GO" id="GO:0003677">
    <property type="term" value="F:DNA binding"/>
    <property type="evidence" value="ECO:0007669"/>
    <property type="project" value="UniProtKB-KW"/>
</dbReference>
<evidence type="ECO:0000256" key="3">
    <source>
        <dbReference type="ARBA" id="ARBA00023163"/>
    </source>
</evidence>
<proteinExistence type="predicted"/>
<dbReference type="EMBL" id="FQZS01000020">
    <property type="protein sequence ID" value="SHJ19813.1"/>
    <property type="molecule type" value="Genomic_DNA"/>
</dbReference>
<dbReference type="SUPFAM" id="SSF46785">
    <property type="entry name" value="Winged helix' DNA-binding domain"/>
    <property type="match status" value="1"/>
</dbReference>
<keyword evidence="6" id="KW-1185">Reference proteome</keyword>
<evidence type="ECO:0000313" key="6">
    <source>
        <dbReference type="Proteomes" id="UP000184442"/>
    </source>
</evidence>
<gene>
    <name evidence="5" type="ORF">SAMN02745176_02736</name>
</gene>
<dbReference type="SMART" id="SM00347">
    <property type="entry name" value="HTH_MARR"/>
    <property type="match status" value="1"/>
</dbReference>
<keyword evidence="1" id="KW-0805">Transcription regulation</keyword>
<dbReference type="RefSeq" id="WP_073026732.1">
    <property type="nucleotide sequence ID" value="NZ_FQZS01000020.1"/>
</dbReference>
<dbReference type="Pfam" id="PF01047">
    <property type="entry name" value="MarR"/>
    <property type="match status" value="1"/>
</dbReference>
<keyword evidence="2 5" id="KW-0238">DNA-binding</keyword>
<sequence length="143" mass="16782">MKICIDMKELDKVAYELHKKLFAKITEGIDIPVTSTQIYMLFYIRTQEQCMVSDIANYLGVTMGAVTSLVDRLFDFGLVNRYRSEIDRRQVIIKLSEKGGDLLKKIDMKRMELFDYYTKDVDKEDLNYLNDVMDKIIMKILNS</sequence>